<dbReference type="PROSITE" id="PS51257">
    <property type="entry name" value="PROKAR_LIPOPROTEIN"/>
    <property type="match status" value="1"/>
</dbReference>
<evidence type="ECO:0000256" key="1">
    <source>
        <dbReference type="SAM" id="SignalP"/>
    </source>
</evidence>
<evidence type="ECO:0000313" key="3">
    <source>
        <dbReference type="Proteomes" id="UP000461730"/>
    </source>
</evidence>
<dbReference type="EMBL" id="WRXN01000006">
    <property type="protein sequence ID" value="MVT09579.1"/>
    <property type="molecule type" value="Genomic_DNA"/>
</dbReference>
<evidence type="ECO:0000313" key="2">
    <source>
        <dbReference type="EMBL" id="MVT09579.1"/>
    </source>
</evidence>
<protein>
    <submittedName>
        <fullName evidence="2">Uncharacterized protein</fullName>
    </submittedName>
</protein>
<dbReference type="AlphaFoldDB" id="A0A7K1U5G3"/>
<name>A0A7K1U5G3_9BACT</name>
<dbReference type="Proteomes" id="UP000461730">
    <property type="component" value="Unassembled WGS sequence"/>
</dbReference>
<keyword evidence="3" id="KW-1185">Reference proteome</keyword>
<sequence length="187" mass="20267">MMRPLIYIAIFFSPLIVACGSSPSTHKTADSSIGTTQDTRLSEKIMAIAEALPLIHDSAATFLPSLFSPADSLHVSIDGNYTHFAGKTFALVIENNPQDSVRDVMIWPTPGGFLPVSLQELGTKMDSAWKQQPNGPIAVKEPPPAVTAYYTDHHHRKKKFVVLGPSGLETAEEPGITEINISADLQQ</sequence>
<feature type="signal peptide" evidence="1">
    <location>
        <begin position="1"/>
        <end position="18"/>
    </location>
</feature>
<reference evidence="2 3" key="1">
    <citation type="submission" date="2019-12" db="EMBL/GenBank/DDBJ databases">
        <title>Chitinophaga sp. strain ysch24 (GDMCC 1.1355), whole genome shotgun sequence.</title>
        <authorList>
            <person name="Zhang X."/>
        </authorList>
    </citation>
    <scope>NUCLEOTIDE SEQUENCE [LARGE SCALE GENOMIC DNA]</scope>
    <source>
        <strain evidence="3">ysch24</strain>
    </source>
</reference>
<keyword evidence="1" id="KW-0732">Signal</keyword>
<proteinExistence type="predicted"/>
<accession>A0A7K1U5G3</accession>
<feature type="chain" id="PRO_5029584359" evidence="1">
    <location>
        <begin position="19"/>
        <end position="187"/>
    </location>
</feature>
<organism evidence="2 3">
    <name type="scientific">Chitinophaga tropicalis</name>
    <dbReference type="NCBI Taxonomy" id="2683588"/>
    <lineage>
        <taxon>Bacteria</taxon>
        <taxon>Pseudomonadati</taxon>
        <taxon>Bacteroidota</taxon>
        <taxon>Chitinophagia</taxon>
        <taxon>Chitinophagales</taxon>
        <taxon>Chitinophagaceae</taxon>
        <taxon>Chitinophaga</taxon>
    </lineage>
</organism>
<comment type="caution">
    <text evidence="2">The sequence shown here is derived from an EMBL/GenBank/DDBJ whole genome shotgun (WGS) entry which is preliminary data.</text>
</comment>
<dbReference type="RefSeq" id="WP_157307025.1">
    <property type="nucleotide sequence ID" value="NZ_WRXN01000006.1"/>
</dbReference>
<gene>
    <name evidence="2" type="ORF">GO493_15020</name>
</gene>